<protein>
    <submittedName>
        <fullName evidence="2">HD domain-containing protein</fullName>
    </submittedName>
</protein>
<dbReference type="CDD" id="cd00077">
    <property type="entry name" value="HDc"/>
    <property type="match status" value="1"/>
</dbReference>
<sequence length="230" mass="26429">MSLDDIKSFSKENMAFDPTGHDFLHAQRVAKLAQKIYTEDFKKDATDIGMYVVKAASYLHDTIDEKVTADKKNRLREIRILLSHENITTQAREDILDIIQHMSYADNIEHHYQLSNEGKCVQDADRLDALGAIGIARAFAYGGHAGQEIYDPQISVKEIKTHDDYRHHKSTTINHFYEKLLKLASLMNTRTGKLEAIRRTKYMRDFLSEFQMETGVNDECEISSVLTQQT</sequence>
<feature type="domain" description="HD/PDEase" evidence="1">
    <location>
        <begin position="18"/>
        <end position="139"/>
    </location>
</feature>
<dbReference type="EMBL" id="CP049228">
    <property type="protein sequence ID" value="QIH23457.1"/>
    <property type="molecule type" value="Genomic_DNA"/>
</dbReference>
<dbReference type="RefSeq" id="WP_164823900.1">
    <property type="nucleotide sequence ID" value="NZ_CP049228.1"/>
</dbReference>
<proteinExistence type="predicted"/>
<name>A0A6G7B7K6_9LACO</name>
<dbReference type="PANTHER" id="PTHR33594">
    <property type="entry name" value="SUPERFAMILY HYDROLASE, PUTATIVE (AFU_ORTHOLOGUE AFUA_1G03035)-RELATED"/>
    <property type="match status" value="1"/>
</dbReference>
<dbReference type="SUPFAM" id="SSF109604">
    <property type="entry name" value="HD-domain/PDEase-like"/>
    <property type="match status" value="1"/>
</dbReference>
<dbReference type="AlphaFoldDB" id="A0A6G7B7K6"/>
<dbReference type="InterPro" id="IPR003607">
    <property type="entry name" value="HD/PDEase_dom"/>
</dbReference>
<evidence type="ECO:0000313" key="2">
    <source>
        <dbReference type="EMBL" id="QIH23457.1"/>
    </source>
</evidence>
<evidence type="ECO:0000313" key="3">
    <source>
        <dbReference type="Proteomes" id="UP000501676"/>
    </source>
</evidence>
<reference evidence="2 3" key="1">
    <citation type="submission" date="2020-02" db="EMBL/GenBank/DDBJ databases">
        <title>Complete genome sequences of six Lactobacillus iners strains isolated from the human vagina.</title>
        <authorList>
            <person name="France M.T."/>
            <person name="Rutt L."/>
            <person name="Narina S."/>
            <person name="Arbaugh S."/>
            <person name="Humphrys M.S."/>
            <person name="Ma B."/>
            <person name="Hayward M.R."/>
            <person name="Relman D."/>
            <person name="Kwon D.S."/>
            <person name="Ravel J."/>
        </authorList>
    </citation>
    <scope>NUCLEOTIDE SEQUENCE [LARGE SCALE GENOMIC DNA]</scope>
    <source>
        <strain evidence="2 3">C0210C1</strain>
    </source>
</reference>
<organism evidence="2 3">
    <name type="scientific">Lactobacillus iners</name>
    <dbReference type="NCBI Taxonomy" id="147802"/>
    <lineage>
        <taxon>Bacteria</taxon>
        <taxon>Bacillati</taxon>
        <taxon>Bacillota</taxon>
        <taxon>Bacilli</taxon>
        <taxon>Lactobacillales</taxon>
        <taxon>Lactobacillaceae</taxon>
        <taxon>Lactobacillus</taxon>
    </lineage>
</organism>
<accession>A0A6G7B7K6</accession>
<dbReference type="PANTHER" id="PTHR33594:SF1">
    <property type="entry name" value="HD_PDEASE DOMAIN-CONTAINING PROTEIN"/>
    <property type="match status" value="1"/>
</dbReference>
<dbReference type="Proteomes" id="UP000501676">
    <property type="component" value="Chromosome"/>
</dbReference>
<gene>
    <name evidence="2" type="ORF">G6Z83_01580</name>
</gene>
<dbReference type="SMART" id="SM00471">
    <property type="entry name" value="HDc"/>
    <property type="match status" value="1"/>
</dbReference>
<evidence type="ECO:0000259" key="1">
    <source>
        <dbReference type="SMART" id="SM00471"/>
    </source>
</evidence>
<dbReference type="Gene3D" id="1.10.472.50">
    <property type="entry name" value="HD-domain/PDEase-like"/>
    <property type="match status" value="1"/>
</dbReference>
<dbReference type="Gene3D" id="1.20.58.1910">
    <property type="match status" value="1"/>
</dbReference>